<evidence type="ECO:0000256" key="3">
    <source>
        <dbReference type="ARBA" id="ARBA00005708"/>
    </source>
</evidence>
<evidence type="ECO:0000256" key="2">
    <source>
        <dbReference type="ARBA" id="ARBA00005013"/>
    </source>
</evidence>
<dbReference type="OrthoDB" id="5425486at2759"/>
<dbReference type="Gene3D" id="3.30.1130.10">
    <property type="match status" value="2"/>
</dbReference>
<evidence type="ECO:0000313" key="10">
    <source>
        <dbReference type="Proteomes" id="UP000016922"/>
    </source>
</evidence>
<comment type="similarity">
    <text evidence="3">Belongs to the DHNA family.</text>
</comment>
<keyword evidence="10" id="KW-1185">Reference proteome</keyword>
<proteinExistence type="inferred from homology"/>
<keyword evidence="6" id="KW-0456">Lyase</keyword>
<comment type="pathway">
    <text evidence="2">Cofactor biosynthesis; tetrahydrofolate biosynthesis; 2-amino-4-hydroxy-6-hydroxymethyl-7,8-dihydropteridine diphosphate from 7,8-dihydroneopterin triphosphate: step 3/4.</text>
</comment>
<evidence type="ECO:0000256" key="1">
    <source>
        <dbReference type="ARBA" id="ARBA00001353"/>
    </source>
</evidence>
<comment type="catalytic activity">
    <reaction evidence="1">
        <text>7,8-dihydroneopterin = 6-hydroxymethyl-7,8-dihydropterin + glycolaldehyde</text>
        <dbReference type="Rhea" id="RHEA:10540"/>
        <dbReference type="ChEBI" id="CHEBI:17001"/>
        <dbReference type="ChEBI" id="CHEBI:17071"/>
        <dbReference type="ChEBI" id="CHEBI:44841"/>
        <dbReference type="EC" id="4.1.2.25"/>
    </reaction>
</comment>
<accession>S3CNE8</accession>
<keyword evidence="5" id="KW-0289">Folate biosynthesis</keyword>
<dbReference type="PANTHER" id="PTHR42844:SF1">
    <property type="entry name" value="DIHYDRONEOPTERIN ALDOLASE 1-RELATED"/>
    <property type="match status" value="1"/>
</dbReference>
<dbReference type="GeneID" id="19463863"/>
<gene>
    <name evidence="9" type="ORF">GLAREA_04808</name>
</gene>
<dbReference type="HOGENOM" id="CLU_062068_0_0_1"/>
<protein>
    <recommendedName>
        <fullName evidence="4">dihydroneopterin aldolase</fullName>
        <ecNumber evidence="4">4.1.2.25</ecNumber>
    </recommendedName>
    <alternativeName>
        <fullName evidence="7">7,8-dihydroneopterin aldolase</fullName>
    </alternativeName>
</protein>
<dbReference type="eggNOG" id="KOG2544">
    <property type="taxonomic scope" value="Eukaryota"/>
</dbReference>
<dbReference type="KEGG" id="glz:GLAREA_04808"/>
<dbReference type="Pfam" id="PF02152">
    <property type="entry name" value="FolB"/>
    <property type="match status" value="1"/>
</dbReference>
<dbReference type="Proteomes" id="UP000016922">
    <property type="component" value="Unassembled WGS sequence"/>
</dbReference>
<dbReference type="STRING" id="1116229.S3CNE8"/>
<feature type="domain" description="Dihydroneopterin aldolase/epimerase" evidence="8">
    <location>
        <begin position="182"/>
        <end position="297"/>
    </location>
</feature>
<evidence type="ECO:0000313" key="9">
    <source>
        <dbReference type="EMBL" id="EPE28017.1"/>
    </source>
</evidence>
<evidence type="ECO:0000256" key="7">
    <source>
        <dbReference type="ARBA" id="ARBA00032903"/>
    </source>
</evidence>
<dbReference type="RefSeq" id="XP_008085376.1">
    <property type="nucleotide sequence ID" value="XM_008087185.1"/>
</dbReference>
<evidence type="ECO:0000259" key="8">
    <source>
        <dbReference type="SMART" id="SM00905"/>
    </source>
</evidence>
<dbReference type="EC" id="4.1.2.25" evidence="4"/>
<reference evidence="9 10" key="1">
    <citation type="journal article" date="2013" name="BMC Genomics">
        <title>Genomics-driven discovery of the pneumocandin biosynthetic gene cluster in the fungus Glarea lozoyensis.</title>
        <authorList>
            <person name="Chen L."/>
            <person name="Yue Q."/>
            <person name="Zhang X."/>
            <person name="Xiang M."/>
            <person name="Wang C."/>
            <person name="Li S."/>
            <person name="Che Y."/>
            <person name="Ortiz-Lopez F.J."/>
            <person name="Bills G.F."/>
            <person name="Liu X."/>
            <person name="An Z."/>
        </authorList>
    </citation>
    <scope>NUCLEOTIDE SEQUENCE [LARGE SCALE GENOMIC DNA]</scope>
    <source>
        <strain evidence="10">ATCC 20868 / MF5171</strain>
    </source>
</reference>
<dbReference type="InterPro" id="IPR043133">
    <property type="entry name" value="GTP-CH-I_C/QueF"/>
</dbReference>
<name>S3CNE8_GLAL2</name>
<dbReference type="InterPro" id="IPR006156">
    <property type="entry name" value="Dihydroneopterin_aldolase"/>
</dbReference>
<dbReference type="OMA" id="PCLIGVN"/>
<dbReference type="GO" id="GO:0005737">
    <property type="term" value="C:cytoplasm"/>
    <property type="evidence" value="ECO:0007669"/>
    <property type="project" value="TreeGrafter"/>
</dbReference>
<dbReference type="InterPro" id="IPR006157">
    <property type="entry name" value="FolB_dom"/>
</dbReference>
<dbReference type="GO" id="GO:0004150">
    <property type="term" value="F:dihydroneopterin aldolase activity"/>
    <property type="evidence" value="ECO:0007669"/>
    <property type="project" value="UniProtKB-EC"/>
</dbReference>
<evidence type="ECO:0000256" key="6">
    <source>
        <dbReference type="ARBA" id="ARBA00023239"/>
    </source>
</evidence>
<dbReference type="SUPFAM" id="SSF55620">
    <property type="entry name" value="Tetrahydrobiopterin biosynthesis enzymes-like"/>
    <property type="match status" value="1"/>
</dbReference>
<sequence>MSSEPKTASRPSPALTHEIQSRIAASPASIHVRNLQTTLPIGTDAWGRPNKNQPVLISCSVHLRDPFNTASEQDAVTESTVHYGTLSKTLLEACELFKPDLAGEKRLRAIVSVLQNYLFGNEDPFIRGISGMTESLLTPEIMNVLTTKVHLPKASLLGSGVSLTLSTTYTSTCLLENISSTLRIHDLRIPTLIGVNSNERLAKQMVVANVELDRWFSVNDAYVELEKIVTAILEASSFQTLESLASHLCHLIIEKFVVANPEYPSLTKIWGYPVVKVGLEKPTAVTMADAPCVELVVDTDPTKNSITKGLWDASRK</sequence>
<dbReference type="EMBL" id="KE145369">
    <property type="protein sequence ID" value="EPE28017.1"/>
    <property type="molecule type" value="Genomic_DNA"/>
</dbReference>
<evidence type="ECO:0000256" key="4">
    <source>
        <dbReference type="ARBA" id="ARBA00013043"/>
    </source>
</evidence>
<evidence type="ECO:0000256" key="5">
    <source>
        <dbReference type="ARBA" id="ARBA00022909"/>
    </source>
</evidence>
<dbReference type="PANTHER" id="PTHR42844">
    <property type="entry name" value="DIHYDRONEOPTERIN ALDOLASE 1-RELATED"/>
    <property type="match status" value="1"/>
</dbReference>
<dbReference type="SMART" id="SM00905">
    <property type="entry name" value="FolB"/>
    <property type="match status" value="1"/>
</dbReference>
<dbReference type="GO" id="GO:0046656">
    <property type="term" value="P:folic acid biosynthetic process"/>
    <property type="evidence" value="ECO:0007669"/>
    <property type="project" value="UniProtKB-KW"/>
</dbReference>
<dbReference type="AlphaFoldDB" id="S3CNE8"/>
<organism evidence="9 10">
    <name type="scientific">Glarea lozoyensis (strain ATCC 20868 / MF5171)</name>
    <dbReference type="NCBI Taxonomy" id="1116229"/>
    <lineage>
        <taxon>Eukaryota</taxon>
        <taxon>Fungi</taxon>
        <taxon>Dikarya</taxon>
        <taxon>Ascomycota</taxon>
        <taxon>Pezizomycotina</taxon>
        <taxon>Leotiomycetes</taxon>
        <taxon>Helotiales</taxon>
        <taxon>Helotiaceae</taxon>
        <taxon>Glarea</taxon>
    </lineage>
</organism>